<dbReference type="AlphaFoldDB" id="A0A9W6GXD4"/>
<keyword evidence="1" id="KW-0472">Membrane</keyword>
<evidence type="ECO:0000256" key="1">
    <source>
        <dbReference type="SAM" id="Phobius"/>
    </source>
</evidence>
<feature type="transmembrane region" description="Helical" evidence="1">
    <location>
        <begin position="12"/>
        <end position="34"/>
    </location>
</feature>
<name>A0A9W6GXD4_9HYPH</name>
<comment type="caution">
    <text evidence="2">The sequence shown here is derived from an EMBL/GenBank/DDBJ whole genome shotgun (WGS) entry which is preliminary data.</text>
</comment>
<keyword evidence="3" id="KW-1185">Reference proteome</keyword>
<organism evidence="2 3">
    <name type="scientific">Methylocystis echinoides</name>
    <dbReference type="NCBI Taxonomy" id="29468"/>
    <lineage>
        <taxon>Bacteria</taxon>
        <taxon>Pseudomonadati</taxon>
        <taxon>Pseudomonadota</taxon>
        <taxon>Alphaproteobacteria</taxon>
        <taxon>Hyphomicrobiales</taxon>
        <taxon>Methylocystaceae</taxon>
        <taxon>Methylocystis</taxon>
    </lineage>
</organism>
<evidence type="ECO:0000313" key="2">
    <source>
        <dbReference type="EMBL" id="GLI94828.1"/>
    </source>
</evidence>
<gene>
    <name evidence="2" type="ORF">LMG27198_38200</name>
</gene>
<reference evidence="2" key="1">
    <citation type="journal article" date="2023" name="Int. J. Syst. Evol. Microbiol.">
        <title>Methylocystis iwaonis sp. nov., a type II methane-oxidizing bacterium from surface soil of a rice paddy field in Japan, and emended description of the genus Methylocystis (ex Whittenbury et al. 1970) Bowman et al. 1993.</title>
        <authorList>
            <person name="Kaise H."/>
            <person name="Sawadogo J.B."/>
            <person name="Alam M.S."/>
            <person name="Ueno C."/>
            <person name="Dianou D."/>
            <person name="Shinjo R."/>
            <person name="Asakawa S."/>
        </authorList>
    </citation>
    <scope>NUCLEOTIDE SEQUENCE</scope>
    <source>
        <strain evidence="2">LMG27198</strain>
    </source>
</reference>
<dbReference type="EMBL" id="BSEC01000001">
    <property type="protein sequence ID" value="GLI94828.1"/>
    <property type="molecule type" value="Genomic_DNA"/>
</dbReference>
<proteinExistence type="predicted"/>
<keyword evidence="1" id="KW-0812">Transmembrane</keyword>
<accession>A0A9W6GXD4</accession>
<dbReference type="Proteomes" id="UP001144323">
    <property type="component" value="Unassembled WGS sequence"/>
</dbReference>
<sequence length="89" mass="9355">MADIGADIAVAIMVAGIAPDITVGIVAATAGIIARAMAWEPRRLALHWDWERLPQVRLRREPTPAAIPAMSGTATIGFGPAKQKLDQGA</sequence>
<keyword evidence="1" id="KW-1133">Transmembrane helix</keyword>
<evidence type="ECO:0000313" key="3">
    <source>
        <dbReference type="Proteomes" id="UP001144323"/>
    </source>
</evidence>
<protein>
    <submittedName>
        <fullName evidence="2">Uncharacterized protein</fullName>
    </submittedName>
</protein>